<protein>
    <submittedName>
        <fullName evidence="1">Uncharacterized protein</fullName>
    </submittedName>
</protein>
<keyword evidence="2" id="KW-1185">Reference proteome</keyword>
<evidence type="ECO:0000313" key="2">
    <source>
        <dbReference type="Proteomes" id="UP001589608"/>
    </source>
</evidence>
<dbReference type="Proteomes" id="UP001589608">
    <property type="component" value="Unassembled WGS sequence"/>
</dbReference>
<reference evidence="1 2" key="1">
    <citation type="submission" date="2024-09" db="EMBL/GenBank/DDBJ databases">
        <authorList>
            <person name="Sun Q."/>
            <person name="Mori K."/>
        </authorList>
    </citation>
    <scope>NUCLEOTIDE SEQUENCE [LARGE SCALE GENOMIC DNA]</scope>
    <source>
        <strain evidence="1 2">JCM 3307</strain>
    </source>
</reference>
<gene>
    <name evidence="1" type="ORF">ACFFTR_50190</name>
</gene>
<proteinExistence type="predicted"/>
<comment type="caution">
    <text evidence="1">The sequence shown here is derived from an EMBL/GenBank/DDBJ whole genome shotgun (WGS) entry which is preliminary data.</text>
</comment>
<organism evidence="1 2">
    <name type="scientific">Dactylosporangium vinaceum</name>
    <dbReference type="NCBI Taxonomy" id="53362"/>
    <lineage>
        <taxon>Bacteria</taxon>
        <taxon>Bacillati</taxon>
        <taxon>Actinomycetota</taxon>
        <taxon>Actinomycetes</taxon>
        <taxon>Micromonosporales</taxon>
        <taxon>Micromonosporaceae</taxon>
        <taxon>Dactylosporangium</taxon>
    </lineage>
</organism>
<name>A0ABV5MR37_9ACTN</name>
<dbReference type="RefSeq" id="WP_223104529.1">
    <property type="nucleotide sequence ID" value="NZ_CP061913.1"/>
</dbReference>
<evidence type="ECO:0000313" key="1">
    <source>
        <dbReference type="EMBL" id="MFB9451285.1"/>
    </source>
</evidence>
<accession>A0ABV5MR37</accession>
<sequence>MAATMIVAALVAGVYAALITMHVAAIRHDATANVRRPGLARWLAAAGERRRGHEECAAVQRRLAGGLGRAAYRGAMEALAARDAVEHPLQVPKARR</sequence>
<dbReference type="EMBL" id="JBHMCA010000089">
    <property type="protein sequence ID" value="MFB9451285.1"/>
    <property type="molecule type" value="Genomic_DNA"/>
</dbReference>